<reference evidence="4 5" key="1">
    <citation type="submission" date="2016-01" db="EMBL/GenBank/DDBJ databases">
        <title>Genome sequence of the acidophilic iron oxidising Ferrovum strain Z-31.</title>
        <authorList>
            <person name="Poehlein A."/>
            <person name="Ullrich S.R."/>
            <person name="Schloemann M."/>
            <person name="Muehling M."/>
            <person name="Daniel R."/>
        </authorList>
    </citation>
    <scope>NUCLEOTIDE SEQUENCE [LARGE SCALE GENOMIC DNA]</scope>
    <source>
        <strain evidence="4 5">Z-31</strain>
    </source>
</reference>
<dbReference type="EMBL" id="LRRD01000004">
    <property type="protein sequence ID" value="KXW59171.1"/>
    <property type="molecule type" value="Genomic_DNA"/>
</dbReference>
<comment type="similarity">
    <text evidence="2">Belongs to the CsoS2 family.</text>
</comment>
<dbReference type="PATRIC" id="fig|1789004.3.peg.230"/>
<evidence type="ECO:0000313" key="4">
    <source>
        <dbReference type="EMBL" id="KXW59171.1"/>
    </source>
</evidence>
<feature type="compositionally biased region" description="Polar residues" evidence="3">
    <location>
        <begin position="642"/>
        <end position="657"/>
    </location>
</feature>
<name>A0A149W125_9PROT</name>
<dbReference type="AlphaFoldDB" id="A0A149W125"/>
<protein>
    <submittedName>
        <fullName evidence="4">Carboxysome shell peptide mid-region</fullName>
    </submittedName>
</protein>
<proteinExistence type="inferred from homology"/>
<comment type="caution">
    <text evidence="4">The sequence shown here is derived from an EMBL/GenBank/DDBJ whole genome shotgun (WGS) entry which is preliminary data.</text>
</comment>
<evidence type="ECO:0000256" key="1">
    <source>
        <dbReference type="ARBA" id="ARBA00022737"/>
    </source>
</evidence>
<dbReference type="Pfam" id="PF12288">
    <property type="entry name" value="CsoS2_M"/>
    <property type="match status" value="1"/>
</dbReference>
<gene>
    <name evidence="4" type="ORF">FEMY_02280</name>
</gene>
<evidence type="ECO:0000256" key="3">
    <source>
        <dbReference type="SAM" id="MobiDB-lite"/>
    </source>
</evidence>
<dbReference type="STRING" id="1789004.FEMY_02280"/>
<organism evidence="4 5">
    <name type="scientific">Ferrovum myxofaciens</name>
    <dbReference type="NCBI Taxonomy" id="416213"/>
    <lineage>
        <taxon>Bacteria</taxon>
        <taxon>Pseudomonadati</taxon>
        <taxon>Pseudomonadota</taxon>
        <taxon>Betaproteobacteria</taxon>
        <taxon>Ferrovales</taxon>
        <taxon>Ferrovaceae</taxon>
        <taxon>Ferrovum</taxon>
    </lineage>
</organism>
<accession>A0A149W125</accession>
<feature type="region of interest" description="Disordered" evidence="3">
    <location>
        <begin position="1"/>
        <end position="73"/>
    </location>
</feature>
<evidence type="ECO:0000256" key="2">
    <source>
        <dbReference type="ARBA" id="ARBA00024044"/>
    </source>
</evidence>
<dbReference type="Proteomes" id="UP000075653">
    <property type="component" value="Unassembled WGS sequence"/>
</dbReference>
<feature type="region of interest" description="Disordered" evidence="3">
    <location>
        <begin position="627"/>
        <end position="663"/>
    </location>
</feature>
<evidence type="ECO:0000313" key="5">
    <source>
        <dbReference type="Proteomes" id="UP000075653"/>
    </source>
</evidence>
<keyword evidence="1" id="KW-0677">Repeat</keyword>
<dbReference type="GO" id="GO:0043886">
    <property type="term" value="F:structural constituent of carboxysome shell"/>
    <property type="evidence" value="ECO:0007669"/>
    <property type="project" value="InterPro"/>
</dbReference>
<sequence>MSDSKAENKGFAPNGASGRMLSRARRQAMSQSGKASLGQVRKAVPTIAPVRVQSVESAAPQSEPLKDDSHASSDCGCMHAVEQKTLDTVCALVEAEPPTTLGLTSSRVRQLCQERRRALSSQGKAAMKSAGMNAAATRHVSSNKTVGAVGLSGRAAARARREEMCVNGRGNDPACRPSGRVRSPAVPVKVEIGTTLSGNLVTGTQVERSSKVTGVESGSCRGITGTEYIGAEQYGKLCASVPPAPPAKVSVSNTSRNQRVSGVELGRSARVTGDEHGACKAVTGTEYLGAEQFESFCATKPVSAPAKVGVAITRAGLNVSGTEVGRSVKVTGDESGACNSKLTGSQYAQDLSVSMCQGSGVPHKVSVMSTVRDQPISGTMMEHNPKVTGDEYGGCQPISGTEYMGPDQYTAFCDADRQAASRALMASRGARAGITLSGTLVESGGRMTGAERGESQVLSGTPYSGPYQRVSQRGINSNPHPLTFGPANVSYEAESALQAVTEQSSFSIVTPARKAQDSRLSRITGNISGAQGRITGPVNLAAGLVSGTPEFRYRDDAYGVALIAMEQPQVPEAQRSRLTGDGREGGFAITGAGWRRNESITGTEGTSATRRNPTLRGNQRSMAMQVPAIKDREHLQVPPSKVTGSSGNAATGSTITYSGGARG</sequence>
<dbReference type="InterPro" id="IPR020990">
    <property type="entry name" value="CSOS2/2B"/>
</dbReference>
<dbReference type="RefSeq" id="WP_062187313.1">
    <property type="nucleotide sequence ID" value="NZ_LRRD01000004.1"/>
</dbReference>
<keyword evidence="5" id="KW-1185">Reference proteome</keyword>